<protein>
    <submittedName>
        <fullName evidence="2">Uncharacterized protein</fullName>
    </submittedName>
</protein>
<name>A0A8H7AND4_9EURO</name>
<dbReference type="EMBL" id="JAACFV010000028">
    <property type="protein sequence ID" value="KAF7510574.1"/>
    <property type="molecule type" value="Genomic_DNA"/>
</dbReference>
<accession>A0A8H7AND4</accession>
<reference evidence="2" key="1">
    <citation type="submission" date="2020-02" db="EMBL/GenBank/DDBJ databases">
        <authorList>
            <person name="Palmer J.M."/>
        </authorList>
    </citation>
    <scope>NUCLEOTIDE SEQUENCE</scope>
    <source>
        <strain evidence="2">EPUS1.4</strain>
        <tissue evidence="2">Thallus</tissue>
    </source>
</reference>
<organism evidence="2 3">
    <name type="scientific">Endocarpon pusillum</name>
    <dbReference type="NCBI Taxonomy" id="364733"/>
    <lineage>
        <taxon>Eukaryota</taxon>
        <taxon>Fungi</taxon>
        <taxon>Dikarya</taxon>
        <taxon>Ascomycota</taxon>
        <taxon>Pezizomycotina</taxon>
        <taxon>Eurotiomycetes</taxon>
        <taxon>Chaetothyriomycetidae</taxon>
        <taxon>Verrucariales</taxon>
        <taxon>Verrucariaceae</taxon>
        <taxon>Endocarpon</taxon>
    </lineage>
</organism>
<keyword evidence="3" id="KW-1185">Reference proteome</keyword>
<dbReference type="AlphaFoldDB" id="A0A8H7AND4"/>
<sequence>MGAFDPAAGGPAREERDPDRFELDAPPPSPFVWLHKGFSAARIKLAMNPRRDLGSPGNGLIFTLR</sequence>
<dbReference type="Proteomes" id="UP000606974">
    <property type="component" value="Unassembled WGS sequence"/>
</dbReference>
<proteinExistence type="predicted"/>
<comment type="caution">
    <text evidence="2">The sequence shown here is derived from an EMBL/GenBank/DDBJ whole genome shotgun (WGS) entry which is preliminary data.</text>
</comment>
<feature type="compositionally biased region" description="Basic and acidic residues" evidence="1">
    <location>
        <begin position="12"/>
        <end position="23"/>
    </location>
</feature>
<evidence type="ECO:0000313" key="3">
    <source>
        <dbReference type="Proteomes" id="UP000606974"/>
    </source>
</evidence>
<evidence type="ECO:0000313" key="2">
    <source>
        <dbReference type="EMBL" id="KAF7510574.1"/>
    </source>
</evidence>
<evidence type="ECO:0000256" key="1">
    <source>
        <dbReference type="SAM" id="MobiDB-lite"/>
    </source>
</evidence>
<feature type="region of interest" description="Disordered" evidence="1">
    <location>
        <begin position="1"/>
        <end position="25"/>
    </location>
</feature>
<gene>
    <name evidence="2" type="ORF">GJ744_006186</name>
</gene>